<comment type="caution">
    <text evidence="5">The sequence shown here is derived from an EMBL/GenBank/DDBJ whole genome shotgun (WGS) entry which is preliminary data.</text>
</comment>
<dbReference type="Gene3D" id="1.10.10.60">
    <property type="entry name" value="Homeodomain-like"/>
    <property type="match status" value="1"/>
</dbReference>
<dbReference type="PROSITE" id="PS50071">
    <property type="entry name" value="HOMEOBOX_2"/>
    <property type="match status" value="1"/>
</dbReference>
<feature type="compositionally biased region" description="Low complexity" evidence="3">
    <location>
        <begin position="38"/>
        <end position="63"/>
    </location>
</feature>
<dbReference type="Proteomes" id="UP000567179">
    <property type="component" value="Unassembled WGS sequence"/>
</dbReference>
<evidence type="ECO:0000259" key="4">
    <source>
        <dbReference type="PROSITE" id="PS50071"/>
    </source>
</evidence>
<dbReference type="CDD" id="cd00086">
    <property type="entry name" value="homeodomain"/>
    <property type="match status" value="1"/>
</dbReference>
<dbReference type="Pfam" id="PF00046">
    <property type="entry name" value="Homeodomain"/>
    <property type="match status" value="1"/>
</dbReference>
<evidence type="ECO:0000256" key="3">
    <source>
        <dbReference type="SAM" id="MobiDB-lite"/>
    </source>
</evidence>
<evidence type="ECO:0000256" key="2">
    <source>
        <dbReference type="RuleBase" id="RU000682"/>
    </source>
</evidence>
<accession>A0A8H5ETX7</accession>
<reference evidence="5 6" key="1">
    <citation type="journal article" date="2020" name="ISME J.">
        <title>Uncovering the hidden diversity of litter-decomposition mechanisms in mushroom-forming fungi.</title>
        <authorList>
            <person name="Floudas D."/>
            <person name="Bentzer J."/>
            <person name="Ahren D."/>
            <person name="Johansson T."/>
            <person name="Persson P."/>
            <person name="Tunlid A."/>
        </authorList>
    </citation>
    <scope>NUCLEOTIDE SEQUENCE [LARGE SCALE GENOMIC DNA]</scope>
    <source>
        <strain evidence="5 6">CBS 101986</strain>
    </source>
</reference>
<keyword evidence="6" id="KW-1185">Reference proteome</keyword>
<evidence type="ECO:0000313" key="5">
    <source>
        <dbReference type="EMBL" id="KAF5312222.1"/>
    </source>
</evidence>
<dbReference type="OrthoDB" id="2963517at2759"/>
<dbReference type="GO" id="GO:0003677">
    <property type="term" value="F:DNA binding"/>
    <property type="evidence" value="ECO:0007669"/>
    <property type="project" value="UniProtKB-UniRule"/>
</dbReference>
<feature type="compositionally biased region" description="Basic residues" evidence="3">
    <location>
        <begin position="86"/>
        <end position="95"/>
    </location>
</feature>
<feature type="domain" description="Homeobox" evidence="4">
    <location>
        <begin position="145"/>
        <end position="206"/>
    </location>
</feature>
<comment type="subcellular location">
    <subcellularLocation>
        <location evidence="1 2">Nucleus</location>
    </subcellularLocation>
</comment>
<dbReference type="GO" id="GO:0005634">
    <property type="term" value="C:nucleus"/>
    <property type="evidence" value="ECO:0007669"/>
    <property type="project" value="UniProtKB-SubCell"/>
</dbReference>
<organism evidence="5 6">
    <name type="scientific">Psilocybe cf. subviscida</name>
    <dbReference type="NCBI Taxonomy" id="2480587"/>
    <lineage>
        <taxon>Eukaryota</taxon>
        <taxon>Fungi</taxon>
        <taxon>Dikarya</taxon>
        <taxon>Basidiomycota</taxon>
        <taxon>Agaricomycotina</taxon>
        <taxon>Agaricomycetes</taxon>
        <taxon>Agaricomycetidae</taxon>
        <taxon>Agaricales</taxon>
        <taxon>Agaricineae</taxon>
        <taxon>Strophariaceae</taxon>
        <taxon>Psilocybe</taxon>
    </lineage>
</organism>
<keyword evidence="1 2" id="KW-0539">Nucleus</keyword>
<keyword evidence="1 2" id="KW-0238">DNA-binding</keyword>
<feature type="compositionally biased region" description="Polar residues" evidence="3">
    <location>
        <begin position="98"/>
        <end position="113"/>
    </location>
</feature>
<feature type="DNA-binding region" description="Homeobox" evidence="1">
    <location>
        <begin position="147"/>
        <end position="207"/>
    </location>
</feature>
<gene>
    <name evidence="5" type="ORF">D9619_002886</name>
</gene>
<dbReference type="InterPro" id="IPR009057">
    <property type="entry name" value="Homeodomain-like_sf"/>
</dbReference>
<dbReference type="SUPFAM" id="SSF46689">
    <property type="entry name" value="Homeodomain-like"/>
    <property type="match status" value="1"/>
</dbReference>
<dbReference type="EMBL" id="JAACJJ010000056">
    <property type="protein sequence ID" value="KAF5312222.1"/>
    <property type="molecule type" value="Genomic_DNA"/>
</dbReference>
<name>A0A8H5ETX7_9AGAR</name>
<dbReference type="InterPro" id="IPR001356">
    <property type="entry name" value="HD"/>
</dbReference>
<evidence type="ECO:0000313" key="6">
    <source>
        <dbReference type="Proteomes" id="UP000567179"/>
    </source>
</evidence>
<evidence type="ECO:0000256" key="1">
    <source>
        <dbReference type="PROSITE-ProRule" id="PRU00108"/>
    </source>
</evidence>
<keyword evidence="1 2" id="KW-0371">Homeobox</keyword>
<protein>
    <recommendedName>
        <fullName evidence="4">Homeobox domain-containing protein</fullName>
    </recommendedName>
</protein>
<feature type="region of interest" description="Disordered" evidence="3">
    <location>
        <begin position="35"/>
        <end position="133"/>
    </location>
</feature>
<dbReference type="AlphaFoldDB" id="A0A8H5ETX7"/>
<sequence length="270" mass="30619">MTSIAHTSTHPKQVDPLRLLAVVSCDYHERIRSPHVMSPSSEISAGSSSPSSSVRSVSSAPTSTDMNDVASPHNSRTKSPDYTRETRHRTLRHPTARYPSSGSTAVPFINQSKVSRRTRKTTDSHLQGRMQMKKKRQELLDKAVKIKSLDNSPVNERQLLVLRMVYDEITMYPCESWMVLLAIVINRAYKQVKNWFSNERQKGKAGDSISIETADGDKVRIRTTAHTLCQEWSDSFLEEVVMIHNYRIQRNSRFRALLRGPEEPSAAHTS</sequence>
<proteinExistence type="predicted"/>